<keyword evidence="4" id="KW-1185">Reference proteome</keyword>
<proteinExistence type="predicted"/>
<comment type="caution">
    <text evidence="3">The sequence shown here is derived from an EMBL/GenBank/DDBJ whole genome shotgun (WGS) entry which is preliminary data.</text>
</comment>
<organism evidence="3 4">
    <name type="scientific">Streptomyces kunmingensis</name>
    <dbReference type="NCBI Taxonomy" id="68225"/>
    <lineage>
        <taxon>Bacteria</taxon>
        <taxon>Bacillati</taxon>
        <taxon>Actinomycetota</taxon>
        <taxon>Actinomycetes</taxon>
        <taxon>Kitasatosporales</taxon>
        <taxon>Streptomycetaceae</taxon>
        <taxon>Streptomyces</taxon>
    </lineage>
</organism>
<dbReference type="Proteomes" id="UP001352223">
    <property type="component" value="Unassembled WGS sequence"/>
</dbReference>
<evidence type="ECO:0000259" key="2">
    <source>
        <dbReference type="PROSITE" id="PS50801"/>
    </source>
</evidence>
<dbReference type="InterPro" id="IPR002645">
    <property type="entry name" value="STAS_dom"/>
</dbReference>
<dbReference type="RefSeq" id="WP_324768753.1">
    <property type="nucleotide sequence ID" value="NZ_BAAATS010000008.1"/>
</dbReference>
<feature type="compositionally biased region" description="Basic residues" evidence="1">
    <location>
        <begin position="197"/>
        <end position="228"/>
    </location>
</feature>
<dbReference type="EMBL" id="JAOZYB010000096">
    <property type="protein sequence ID" value="MEB3961470.1"/>
    <property type="molecule type" value="Genomic_DNA"/>
</dbReference>
<dbReference type="CDD" id="cd07043">
    <property type="entry name" value="STAS_anti-anti-sigma_factors"/>
    <property type="match status" value="1"/>
</dbReference>
<evidence type="ECO:0000256" key="1">
    <source>
        <dbReference type="SAM" id="MobiDB-lite"/>
    </source>
</evidence>
<evidence type="ECO:0000313" key="4">
    <source>
        <dbReference type="Proteomes" id="UP001352223"/>
    </source>
</evidence>
<feature type="region of interest" description="Disordered" evidence="1">
    <location>
        <begin position="188"/>
        <end position="289"/>
    </location>
</feature>
<feature type="domain" description="STAS" evidence="2">
    <location>
        <begin position="11"/>
        <end position="88"/>
    </location>
</feature>
<dbReference type="PROSITE" id="PS50801">
    <property type="entry name" value="STAS"/>
    <property type="match status" value="1"/>
</dbReference>
<dbReference type="InterPro" id="IPR058548">
    <property type="entry name" value="MlaB-like_STAS"/>
</dbReference>
<protein>
    <submittedName>
        <fullName evidence="3">STAS domain-containing protein</fullName>
    </submittedName>
</protein>
<gene>
    <name evidence="3" type="ORF">OKJ48_14615</name>
</gene>
<dbReference type="Gene3D" id="3.30.750.24">
    <property type="entry name" value="STAS domain"/>
    <property type="match status" value="1"/>
</dbReference>
<evidence type="ECO:0000313" key="3">
    <source>
        <dbReference type="EMBL" id="MEB3961470.1"/>
    </source>
</evidence>
<sequence length="289" mass="32198">MKVTGSLQRTVLHVAGELDIASVPEVEHEVHRLLAQADCVRLDLSRVTFCGAAGALWLTDALRHAACHGKLRIARAHSEVIRMLRLTGDPDALEVVRHCSPPADPRQRQADIAYLHDLLYVARHVSGAPMGNAQLYDAQRRSLSIVTHHGFHRLFLRYFETVELGDEQSGCGTAGADRTPVFVEESTSSPLFWHTSPARRPHRGRCGGSRLHPRRRARRPTDRRHLRPPRPATPLEPRPTTHTHPPGTSKPTHPPTNEAIPKLGGRPACWMRPRYVTTSVAGPPYRSRS</sequence>
<name>A0ABU6CAT1_9ACTN</name>
<dbReference type="InterPro" id="IPR036513">
    <property type="entry name" value="STAS_dom_sf"/>
</dbReference>
<dbReference type="SUPFAM" id="SSF52091">
    <property type="entry name" value="SpoIIaa-like"/>
    <property type="match status" value="1"/>
</dbReference>
<feature type="compositionally biased region" description="Low complexity" evidence="1">
    <location>
        <begin position="238"/>
        <end position="251"/>
    </location>
</feature>
<dbReference type="Pfam" id="PF13466">
    <property type="entry name" value="STAS_2"/>
    <property type="match status" value="1"/>
</dbReference>
<accession>A0ABU6CAT1</accession>
<reference evidence="3 4" key="1">
    <citation type="submission" date="2022-10" db="EMBL/GenBank/DDBJ databases">
        <authorList>
            <person name="Xie J."/>
            <person name="Shen N."/>
        </authorList>
    </citation>
    <scope>NUCLEOTIDE SEQUENCE [LARGE SCALE GENOMIC DNA]</scope>
    <source>
        <strain evidence="3 4">DSM 41681</strain>
    </source>
</reference>